<dbReference type="AlphaFoldDB" id="A0A146KBJ2"/>
<name>A0A146KBJ2_9EUKA</name>
<protein>
    <submittedName>
        <fullName evidence="4">Protein disulfide isomerase</fullName>
    </submittedName>
</protein>
<dbReference type="InterPro" id="IPR013766">
    <property type="entry name" value="Thioredoxin_domain"/>
</dbReference>
<reference evidence="4" key="1">
    <citation type="submission" date="2015-07" db="EMBL/GenBank/DDBJ databases">
        <title>Adaptation to a free-living lifestyle via gene acquisitions in the diplomonad Trepomonas sp. PC1.</title>
        <authorList>
            <person name="Xu F."/>
            <person name="Jerlstrom-Hultqvist J."/>
            <person name="Kolisko M."/>
            <person name="Simpson A.G.B."/>
            <person name="Roger A.J."/>
            <person name="Svard S.G."/>
            <person name="Andersson J.O."/>
        </authorList>
    </citation>
    <scope>NUCLEOTIDE SEQUENCE</scope>
    <source>
        <strain evidence="4">PC1</strain>
    </source>
</reference>
<dbReference type="GO" id="GO:0006457">
    <property type="term" value="P:protein folding"/>
    <property type="evidence" value="ECO:0007669"/>
    <property type="project" value="TreeGrafter"/>
</dbReference>
<feature type="domain" description="Thioredoxin" evidence="3">
    <location>
        <begin position="1"/>
        <end position="110"/>
    </location>
</feature>
<proteinExistence type="inferred from homology"/>
<accession>A0A146KBJ2</accession>
<evidence type="ECO:0000256" key="2">
    <source>
        <dbReference type="ARBA" id="ARBA00022729"/>
    </source>
</evidence>
<evidence type="ECO:0000259" key="3">
    <source>
        <dbReference type="PROSITE" id="PS51352"/>
    </source>
</evidence>
<keyword evidence="4" id="KW-0413">Isomerase</keyword>
<dbReference type="SUPFAM" id="SSF52833">
    <property type="entry name" value="Thioredoxin-like"/>
    <property type="match status" value="1"/>
</dbReference>
<dbReference type="GO" id="GO:0005783">
    <property type="term" value="C:endoplasmic reticulum"/>
    <property type="evidence" value="ECO:0007669"/>
    <property type="project" value="TreeGrafter"/>
</dbReference>
<gene>
    <name evidence="4" type="ORF">TPC1_15203</name>
</gene>
<organism evidence="4">
    <name type="scientific">Trepomonas sp. PC1</name>
    <dbReference type="NCBI Taxonomy" id="1076344"/>
    <lineage>
        <taxon>Eukaryota</taxon>
        <taxon>Metamonada</taxon>
        <taxon>Diplomonadida</taxon>
        <taxon>Hexamitidae</taxon>
        <taxon>Hexamitinae</taxon>
        <taxon>Trepomonas</taxon>
    </lineage>
</organism>
<dbReference type="EMBL" id="GDID01003857">
    <property type="protein sequence ID" value="JAP92749.1"/>
    <property type="molecule type" value="Transcribed_RNA"/>
</dbReference>
<comment type="similarity">
    <text evidence="1">Belongs to the protein disulfide isomerase family.</text>
</comment>
<keyword evidence="2" id="KW-0732">Signal</keyword>
<dbReference type="Pfam" id="PF00085">
    <property type="entry name" value="Thioredoxin"/>
    <property type="match status" value="1"/>
</dbReference>
<dbReference type="PANTHER" id="PTHR45672">
    <property type="entry name" value="PROTEIN DISULFIDE-ISOMERASE C17H9.14C-RELATED"/>
    <property type="match status" value="1"/>
</dbReference>
<evidence type="ECO:0000256" key="1">
    <source>
        <dbReference type="ARBA" id="ARBA00006347"/>
    </source>
</evidence>
<dbReference type="Gene3D" id="3.40.30.10">
    <property type="entry name" value="Glutaredoxin"/>
    <property type="match status" value="1"/>
</dbReference>
<dbReference type="PROSITE" id="PS51352">
    <property type="entry name" value="THIOREDOXIN_2"/>
    <property type="match status" value="1"/>
</dbReference>
<evidence type="ECO:0000313" key="4">
    <source>
        <dbReference type="EMBL" id="JAP92749.1"/>
    </source>
</evidence>
<dbReference type="Pfam" id="PF13848">
    <property type="entry name" value="Thioredoxin_6"/>
    <property type="match status" value="1"/>
</dbReference>
<dbReference type="CDD" id="cd02961">
    <property type="entry name" value="PDI_a_family"/>
    <property type="match status" value="1"/>
</dbReference>
<dbReference type="PANTHER" id="PTHR45672:SF3">
    <property type="entry name" value="THIOREDOXIN DOMAIN-CONTAINING PROTEIN 5"/>
    <property type="match status" value="1"/>
</dbReference>
<dbReference type="InterPro" id="IPR051063">
    <property type="entry name" value="PDI"/>
</dbReference>
<sequence length="319" mass="37408">MISAILILNEVHSLTMADFNSHPNKIVKFFAPWCGHCRALAPVFHEISEQYTEGNLTFAEVDCVAEGRLCHRNNISGYPVVKLFLNGKIEEYQGARTKGPIITWLDSILKDQFEWKTMDECHEKNKFFGIEQYFVLETPDIDESVKEFVQFKGKTSICTVKAEERKFIAFRDGDKIVYDGNWTEPSLDQFAFENRHSFLPELTQEVYVDLAKKNVTCLVVDPKRHMDKVQQLRDNIKAMKKYEHFNIAWMNGTQWDKFVETFKPHTKEDYPMLLVINSKDDKQFWSRLLEDDDNIPEAIERLHNEIETQIEMPKPKDEL</sequence>
<dbReference type="GO" id="GO:0003756">
    <property type="term" value="F:protein disulfide isomerase activity"/>
    <property type="evidence" value="ECO:0007669"/>
    <property type="project" value="TreeGrafter"/>
</dbReference>
<dbReference type="InterPro" id="IPR036249">
    <property type="entry name" value="Thioredoxin-like_sf"/>
</dbReference>
<dbReference type="InterPro" id="IPR017937">
    <property type="entry name" value="Thioredoxin_CS"/>
</dbReference>
<dbReference type="PROSITE" id="PS00194">
    <property type="entry name" value="THIOREDOXIN_1"/>
    <property type="match status" value="1"/>
</dbReference>